<comment type="catalytic activity">
    <reaction evidence="1 10">
        <text>(6R)-NADHX = (6S)-NADHX</text>
        <dbReference type="Rhea" id="RHEA:32215"/>
        <dbReference type="ChEBI" id="CHEBI:64074"/>
        <dbReference type="ChEBI" id="CHEBI:64075"/>
        <dbReference type="EC" id="5.1.99.6"/>
    </reaction>
</comment>
<dbReference type="Gene3D" id="3.40.50.10260">
    <property type="entry name" value="YjeF N-terminal domain"/>
    <property type="match status" value="1"/>
</dbReference>
<comment type="catalytic activity">
    <reaction evidence="2 10">
        <text>(6R)-NADPHX = (6S)-NADPHX</text>
        <dbReference type="Rhea" id="RHEA:32227"/>
        <dbReference type="ChEBI" id="CHEBI:64076"/>
        <dbReference type="ChEBI" id="CHEBI:64077"/>
        <dbReference type="EC" id="5.1.99.6"/>
    </reaction>
</comment>
<dbReference type="OrthoDB" id="10064708at2759"/>
<feature type="binding site" evidence="10">
    <location>
        <position position="184"/>
    </location>
    <ligand>
        <name>K(+)</name>
        <dbReference type="ChEBI" id="CHEBI:29103"/>
    </ligand>
</feature>
<dbReference type="EC" id="5.1.99.6" evidence="3 10"/>
<evidence type="ECO:0000256" key="5">
    <source>
        <dbReference type="ARBA" id="ARBA00022741"/>
    </source>
</evidence>
<reference evidence="14" key="2">
    <citation type="submission" date="2021-11" db="EMBL/GenBank/DDBJ databases">
        <authorList>
            <consortium name="Genoscope - CEA"/>
            <person name="William W."/>
        </authorList>
    </citation>
    <scope>NUCLEOTIDE SEQUENCE</scope>
</reference>
<feature type="signal peptide" evidence="11">
    <location>
        <begin position="1"/>
        <end position="16"/>
    </location>
</feature>
<dbReference type="GO" id="GO:0005739">
    <property type="term" value="C:mitochondrion"/>
    <property type="evidence" value="ECO:0007669"/>
    <property type="project" value="TreeGrafter"/>
</dbReference>
<feature type="binding site" evidence="10">
    <location>
        <position position="86"/>
    </location>
    <ligand>
        <name>K(+)</name>
        <dbReference type="ChEBI" id="CHEBI:29103"/>
    </ligand>
</feature>
<proteinExistence type="inferred from homology"/>
<evidence type="ECO:0000256" key="1">
    <source>
        <dbReference type="ARBA" id="ARBA00000013"/>
    </source>
</evidence>
<dbReference type="Pfam" id="PF03853">
    <property type="entry name" value="YjeF_N"/>
    <property type="match status" value="1"/>
</dbReference>
<feature type="domain" description="YjeF N-terminal" evidence="12">
    <location>
        <begin position="37"/>
        <end position="240"/>
    </location>
</feature>
<comment type="function">
    <text evidence="10">Catalyzes the epimerization of the S- and R-forms of NAD(P)HX, a damaged form of NAD(P)H that is a result of enzymatic or heat-dependent hydration. This is a prerequisite for the S-specific NAD(P)H-hydrate dehydratase to allow the repair of both epimers of NAD(P)HX.</text>
</comment>
<evidence type="ECO:0000313" key="13">
    <source>
        <dbReference type="EMBL" id="CAE0703145.1"/>
    </source>
</evidence>
<dbReference type="HAMAP" id="MF_01966">
    <property type="entry name" value="NADHX_epimerase"/>
    <property type="match status" value="1"/>
</dbReference>
<evidence type="ECO:0000256" key="8">
    <source>
        <dbReference type="ARBA" id="ARBA00023027"/>
    </source>
</evidence>
<keyword evidence="4 10" id="KW-0479">Metal-binding</keyword>
<name>A0A7S4A491_9STRA</name>
<keyword evidence="7 10" id="KW-0630">Potassium</keyword>
<evidence type="ECO:0000256" key="6">
    <source>
        <dbReference type="ARBA" id="ARBA00022857"/>
    </source>
</evidence>
<evidence type="ECO:0000256" key="4">
    <source>
        <dbReference type="ARBA" id="ARBA00022723"/>
    </source>
</evidence>
<dbReference type="InterPro" id="IPR004443">
    <property type="entry name" value="YjeF_N_dom"/>
</dbReference>
<feature type="binding site" evidence="10">
    <location>
        <begin position="152"/>
        <end position="158"/>
    </location>
    <ligand>
        <name>(6S)-NADPHX</name>
        <dbReference type="ChEBI" id="CHEBI:64076"/>
    </ligand>
</feature>
<dbReference type="AlphaFoldDB" id="A0A7S4A491"/>
<organism evidence="13">
    <name type="scientific">Pelagomonas calceolata</name>
    <dbReference type="NCBI Taxonomy" id="35677"/>
    <lineage>
        <taxon>Eukaryota</taxon>
        <taxon>Sar</taxon>
        <taxon>Stramenopiles</taxon>
        <taxon>Ochrophyta</taxon>
        <taxon>Pelagophyceae</taxon>
        <taxon>Pelagomonadales</taxon>
        <taxon>Pelagomonadaceae</taxon>
        <taxon>Pelagomonas</taxon>
    </lineage>
</organism>
<comment type="similarity">
    <text evidence="10">Belongs to the NnrE/AIBP family.</text>
</comment>
<evidence type="ECO:0000256" key="2">
    <source>
        <dbReference type="ARBA" id="ARBA00000909"/>
    </source>
</evidence>
<evidence type="ECO:0000256" key="9">
    <source>
        <dbReference type="ARBA" id="ARBA00023235"/>
    </source>
</evidence>
<dbReference type="SUPFAM" id="SSF64153">
    <property type="entry name" value="YjeF N-terminal domain-like"/>
    <property type="match status" value="1"/>
</dbReference>
<evidence type="ECO:0000259" key="12">
    <source>
        <dbReference type="PROSITE" id="PS51385"/>
    </source>
</evidence>
<evidence type="ECO:0000256" key="10">
    <source>
        <dbReference type="HAMAP-Rule" id="MF_03159"/>
    </source>
</evidence>
<sequence length="261" mass="27253">MRRAVLLASLTAKARALSAGMGGASAQQVTLLGQDAAIALDEDLMRTPGFSVDQLMELAGLSVACAVKDAYPDASSVLVVAGPGNNGGDGLVAARHLRHFGVAKVDVVYPKQPKKQLFANLVAQCTEVDAPVSAAPPAPLATYDVVLDAVFGFSFRGAPRPPFDALLEALATTTAPLVSVDTPSGWHVERGPPDAGAVLRPAVLVSLTAPKMCAACFRGRHYVGGRFVPPFIREKYDLRLPPYPGVAQIQELEAWGADGEG</sequence>
<evidence type="ECO:0000313" key="14">
    <source>
        <dbReference type="EMBL" id="CAH0372417.1"/>
    </source>
</evidence>
<keyword evidence="8 10" id="KW-0520">NAD</keyword>
<evidence type="ECO:0000256" key="11">
    <source>
        <dbReference type="SAM" id="SignalP"/>
    </source>
</evidence>
<dbReference type="InterPro" id="IPR036652">
    <property type="entry name" value="YjeF_N_dom_sf"/>
</dbReference>
<dbReference type="NCBIfam" id="TIGR00197">
    <property type="entry name" value="yjeF_nterm"/>
    <property type="match status" value="1"/>
</dbReference>
<dbReference type="PANTHER" id="PTHR13232:SF10">
    <property type="entry name" value="NAD(P)H-HYDRATE EPIMERASE"/>
    <property type="match status" value="1"/>
</dbReference>
<evidence type="ECO:0000256" key="7">
    <source>
        <dbReference type="ARBA" id="ARBA00022958"/>
    </source>
</evidence>
<dbReference type="PROSITE" id="PS51385">
    <property type="entry name" value="YJEF_N"/>
    <property type="match status" value="1"/>
</dbReference>
<keyword evidence="11" id="KW-0732">Signal</keyword>
<feature type="binding site" evidence="10">
    <location>
        <position position="148"/>
    </location>
    <ligand>
        <name>K(+)</name>
        <dbReference type="ChEBI" id="CHEBI:29103"/>
    </ligand>
</feature>
<dbReference type="Proteomes" id="UP000789595">
    <property type="component" value="Unassembled WGS sequence"/>
</dbReference>
<dbReference type="GO" id="GO:0046872">
    <property type="term" value="F:metal ion binding"/>
    <property type="evidence" value="ECO:0007669"/>
    <property type="project" value="UniProtKB-KW"/>
</dbReference>
<keyword evidence="5 10" id="KW-0547">Nucleotide-binding</keyword>
<dbReference type="EMBL" id="CAKKNE010000003">
    <property type="protein sequence ID" value="CAH0372417.1"/>
    <property type="molecule type" value="Genomic_DNA"/>
</dbReference>
<keyword evidence="15" id="KW-1185">Reference proteome</keyword>
<dbReference type="GO" id="GO:0000166">
    <property type="term" value="F:nucleotide binding"/>
    <property type="evidence" value="ECO:0007669"/>
    <property type="project" value="UniProtKB-KW"/>
</dbReference>
<keyword evidence="9 10" id="KW-0413">Isomerase</keyword>
<dbReference type="PANTHER" id="PTHR13232">
    <property type="entry name" value="NAD(P)H-HYDRATE EPIMERASE"/>
    <property type="match status" value="1"/>
</dbReference>
<accession>A0A7S4A491</accession>
<comment type="cofactor">
    <cofactor evidence="10">
        <name>K(+)</name>
        <dbReference type="ChEBI" id="CHEBI:29103"/>
    </cofactor>
    <text evidence="10">Binds 1 potassium ion per subunit.</text>
</comment>
<dbReference type="InterPro" id="IPR032976">
    <property type="entry name" value="YJEFN_prot_NAXE-like"/>
</dbReference>
<keyword evidence="6" id="KW-0521">NADP</keyword>
<feature type="binding site" evidence="10">
    <location>
        <position position="181"/>
    </location>
    <ligand>
        <name>(6S)-NADPHX</name>
        <dbReference type="ChEBI" id="CHEBI:64076"/>
    </ligand>
</feature>
<comment type="caution">
    <text evidence="10">Lacks conserved residue(s) required for the propagation of feature annotation.</text>
</comment>
<gene>
    <name evidence="13" type="ORF">PCAL00307_LOCUS18592</name>
    <name evidence="14" type="ORF">PECAL_3P24110</name>
</gene>
<protein>
    <recommendedName>
        <fullName evidence="3 10">NAD(P)H-hydrate epimerase</fullName>
        <ecNumber evidence="3 10">5.1.99.6</ecNumber>
    </recommendedName>
    <alternativeName>
        <fullName evidence="10">NAD(P)HX epimerase</fullName>
    </alternativeName>
</protein>
<feature type="chain" id="PRO_5035593949" description="NAD(P)H-hydrate epimerase" evidence="11">
    <location>
        <begin position="17"/>
        <end position="261"/>
    </location>
</feature>
<reference evidence="13" key="1">
    <citation type="submission" date="2021-01" db="EMBL/GenBank/DDBJ databases">
        <authorList>
            <person name="Corre E."/>
            <person name="Pelletier E."/>
            <person name="Niang G."/>
            <person name="Scheremetjew M."/>
            <person name="Finn R."/>
            <person name="Kale V."/>
            <person name="Holt S."/>
            <person name="Cochrane G."/>
            <person name="Meng A."/>
            <person name="Brown T."/>
            <person name="Cohen L."/>
        </authorList>
    </citation>
    <scope>NUCLEOTIDE SEQUENCE</scope>
    <source>
        <strain evidence="13">CCMP1756</strain>
    </source>
</reference>
<dbReference type="EMBL" id="HBIW01021575">
    <property type="protein sequence ID" value="CAE0703145.1"/>
    <property type="molecule type" value="Transcribed_RNA"/>
</dbReference>
<dbReference type="GO" id="GO:0052856">
    <property type="term" value="F:NAD(P)HX epimerase activity"/>
    <property type="evidence" value="ECO:0007669"/>
    <property type="project" value="UniProtKB-UniRule"/>
</dbReference>
<evidence type="ECO:0000313" key="15">
    <source>
        <dbReference type="Proteomes" id="UP000789595"/>
    </source>
</evidence>
<feature type="binding site" evidence="10">
    <location>
        <begin position="85"/>
        <end position="89"/>
    </location>
    <ligand>
        <name>(6S)-NADPHX</name>
        <dbReference type="ChEBI" id="CHEBI:64076"/>
    </ligand>
</feature>
<evidence type="ECO:0000256" key="3">
    <source>
        <dbReference type="ARBA" id="ARBA00012228"/>
    </source>
</evidence>